<accession>A0A4Q2UB67</accession>
<proteinExistence type="predicted"/>
<comment type="caution">
    <text evidence="7">The sequence shown here is derived from an EMBL/GenBank/DDBJ whole genome shotgun (WGS) entry which is preliminary data.</text>
</comment>
<keyword evidence="5 6" id="KW-0472">Membrane</keyword>
<keyword evidence="8" id="KW-1185">Reference proteome</keyword>
<feature type="transmembrane region" description="Helical" evidence="6">
    <location>
        <begin position="90"/>
        <end position="107"/>
    </location>
</feature>
<gene>
    <name evidence="7" type="ORF">D3273_08820</name>
</gene>
<keyword evidence="3 6" id="KW-0812">Transmembrane</keyword>
<name>A0A4Q2UB67_9HYPH</name>
<protein>
    <submittedName>
        <fullName evidence="7">ABC transporter permease</fullName>
    </submittedName>
</protein>
<dbReference type="Pfam" id="PF02653">
    <property type="entry name" value="BPD_transp_2"/>
    <property type="match status" value="1"/>
</dbReference>
<dbReference type="GO" id="GO:0005886">
    <property type="term" value="C:plasma membrane"/>
    <property type="evidence" value="ECO:0007669"/>
    <property type="project" value="UniProtKB-SubCell"/>
</dbReference>
<comment type="subcellular location">
    <subcellularLocation>
        <location evidence="1">Cell membrane</location>
        <topology evidence="1">Multi-pass membrane protein</topology>
    </subcellularLocation>
</comment>
<feature type="transmembrane region" description="Helical" evidence="6">
    <location>
        <begin position="12"/>
        <end position="37"/>
    </location>
</feature>
<evidence type="ECO:0000256" key="2">
    <source>
        <dbReference type="ARBA" id="ARBA00022475"/>
    </source>
</evidence>
<sequence length="385" mass="39408">MSAARPLPAWADVVLVPVLAVVAAFGAGGLVVAAIGVDPWNALRELVGGSLGSGEGLGFTLYYATDFIFTGLAVALAFQGGLFNIGAEGQAYVGGLGAALVCLHGGFLPPWILIPAAVLGAAVFGAAWAAVPGALQAKRGSHIVITTIMFNFLASTLMAYLLVNVLRPTGDMQAESAAFPPSATVPSMKAVLAGLGIAAPTTPLNLSFVLALACALAVWVFVWRTRTGYEIRTVGQNPWAAVYGGISPARVTVLTMALSGALAGGVAVNEITGVQNRLLLDFTSGYGFVGIAVALMGRGHPLGVVLASFLFGMLYQGGAELAFDEPKITRDMIVVVQGLVVFFAGALEGLFRRGLARLFAARLGPGDKGETSLPARVAEPGGEVP</sequence>
<reference evidence="7 8" key="1">
    <citation type="submission" date="2018-12" db="EMBL/GenBank/DDBJ databases">
        <authorList>
            <person name="Grouzdev D.S."/>
            <person name="Krutkina M.S."/>
        </authorList>
    </citation>
    <scope>NUCLEOTIDE SEQUENCE [LARGE SCALE GENOMIC DNA]</scope>
    <source>
        <strain evidence="7 8">RmlP026</strain>
    </source>
</reference>
<evidence type="ECO:0000313" key="7">
    <source>
        <dbReference type="EMBL" id="RYC32481.1"/>
    </source>
</evidence>
<keyword evidence="4 6" id="KW-1133">Transmembrane helix</keyword>
<dbReference type="AlphaFoldDB" id="A0A4Q2UB67"/>
<dbReference type="GO" id="GO:0022857">
    <property type="term" value="F:transmembrane transporter activity"/>
    <property type="evidence" value="ECO:0007669"/>
    <property type="project" value="InterPro"/>
</dbReference>
<evidence type="ECO:0000256" key="3">
    <source>
        <dbReference type="ARBA" id="ARBA00022692"/>
    </source>
</evidence>
<dbReference type="EMBL" id="QYBB01000007">
    <property type="protein sequence ID" value="RYC32481.1"/>
    <property type="molecule type" value="Genomic_DNA"/>
</dbReference>
<dbReference type="PANTHER" id="PTHR47089">
    <property type="entry name" value="ABC TRANSPORTER, PERMEASE PROTEIN"/>
    <property type="match status" value="1"/>
</dbReference>
<dbReference type="InterPro" id="IPR001851">
    <property type="entry name" value="ABC_transp_permease"/>
</dbReference>
<keyword evidence="2" id="KW-1003">Cell membrane</keyword>
<evidence type="ECO:0000256" key="4">
    <source>
        <dbReference type="ARBA" id="ARBA00022989"/>
    </source>
</evidence>
<dbReference type="Proteomes" id="UP000290759">
    <property type="component" value="Unassembled WGS sequence"/>
</dbReference>
<reference evidence="7 8" key="2">
    <citation type="submission" date="2019-02" db="EMBL/GenBank/DDBJ databases">
        <title>'Lichenibacterium ramalinii' gen. nov. sp. nov., 'Lichenibacterium minor' gen. nov. sp. nov.</title>
        <authorList>
            <person name="Pankratov T."/>
        </authorList>
    </citation>
    <scope>NUCLEOTIDE SEQUENCE [LARGE SCALE GENOMIC DNA]</scope>
    <source>
        <strain evidence="7 8">RmlP026</strain>
    </source>
</reference>
<dbReference type="PANTHER" id="PTHR47089:SF1">
    <property type="entry name" value="GUANOSINE ABC TRANSPORTER PERMEASE PROTEIN NUPP"/>
    <property type="match status" value="1"/>
</dbReference>
<evidence type="ECO:0000256" key="6">
    <source>
        <dbReference type="SAM" id="Phobius"/>
    </source>
</evidence>
<feature type="transmembrane region" description="Helical" evidence="6">
    <location>
        <begin position="332"/>
        <end position="351"/>
    </location>
</feature>
<evidence type="ECO:0000256" key="5">
    <source>
        <dbReference type="ARBA" id="ARBA00023136"/>
    </source>
</evidence>
<evidence type="ECO:0000256" key="1">
    <source>
        <dbReference type="ARBA" id="ARBA00004651"/>
    </source>
</evidence>
<dbReference type="OrthoDB" id="45037at2"/>
<feature type="transmembrane region" description="Helical" evidence="6">
    <location>
        <begin position="113"/>
        <end position="131"/>
    </location>
</feature>
<organism evidence="7 8">
    <name type="scientific">Lichenibacterium minor</name>
    <dbReference type="NCBI Taxonomy" id="2316528"/>
    <lineage>
        <taxon>Bacteria</taxon>
        <taxon>Pseudomonadati</taxon>
        <taxon>Pseudomonadota</taxon>
        <taxon>Alphaproteobacteria</taxon>
        <taxon>Hyphomicrobiales</taxon>
        <taxon>Lichenihabitantaceae</taxon>
        <taxon>Lichenibacterium</taxon>
    </lineage>
</organism>
<feature type="transmembrane region" description="Helical" evidence="6">
    <location>
        <begin position="204"/>
        <end position="223"/>
    </location>
</feature>
<feature type="transmembrane region" description="Helical" evidence="6">
    <location>
        <begin position="57"/>
        <end position="78"/>
    </location>
</feature>
<evidence type="ECO:0000313" key="8">
    <source>
        <dbReference type="Proteomes" id="UP000290759"/>
    </source>
</evidence>
<dbReference type="CDD" id="cd06580">
    <property type="entry name" value="TM_PBP1_transp_TpRbsC_like"/>
    <property type="match status" value="1"/>
</dbReference>
<feature type="transmembrane region" description="Helical" evidence="6">
    <location>
        <begin position="143"/>
        <end position="163"/>
    </location>
</feature>